<name>A0A2R8A8M9_9RHOB</name>
<dbReference type="RefSeq" id="WP_108781118.1">
    <property type="nucleotide sequence ID" value="NZ_OMKW01000001.1"/>
</dbReference>
<dbReference type="AlphaFoldDB" id="A0A2R8A8M9"/>
<evidence type="ECO:0000256" key="2">
    <source>
        <dbReference type="ARBA" id="ARBA00009023"/>
    </source>
</evidence>
<evidence type="ECO:0000256" key="6">
    <source>
        <dbReference type="SAM" id="SignalP"/>
    </source>
</evidence>
<dbReference type="OrthoDB" id="8673861at2"/>
<dbReference type="GO" id="GO:0055085">
    <property type="term" value="P:transmembrane transport"/>
    <property type="evidence" value="ECO:0007669"/>
    <property type="project" value="InterPro"/>
</dbReference>
<feature type="signal peptide" evidence="6">
    <location>
        <begin position="1"/>
        <end position="25"/>
    </location>
</feature>
<dbReference type="Proteomes" id="UP000244932">
    <property type="component" value="Unassembled WGS sequence"/>
</dbReference>
<dbReference type="PIRSF" id="PIRSF006470">
    <property type="entry name" value="DctB"/>
    <property type="match status" value="1"/>
</dbReference>
<dbReference type="PANTHER" id="PTHR33376:SF7">
    <property type="entry name" value="C4-DICARBOXYLATE-BINDING PROTEIN DCTB"/>
    <property type="match status" value="1"/>
</dbReference>
<organism evidence="7 8">
    <name type="scientific">Pontivivens insulae</name>
    <dbReference type="NCBI Taxonomy" id="1639689"/>
    <lineage>
        <taxon>Bacteria</taxon>
        <taxon>Pseudomonadati</taxon>
        <taxon>Pseudomonadota</taxon>
        <taxon>Alphaproteobacteria</taxon>
        <taxon>Rhodobacterales</taxon>
        <taxon>Paracoccaceae</taxon>
        <taxon>Pontivivens</taxon>
    </lineage>
</organism>
<sequence>MTNQPTWLVGAIAVAATLAPQITHAACDPGEELIRFSHVTAESGHPKGEAATLLANRINTELDGRACMEVYPRSSLFNDDDVLDAMLRGDVEMAAPSLSKFEAYTLAFRIFDLPFLFEDILAVEEFQASPQGQEMLLAMSDQGLLGLGFWHNGMKQISANVPLERPSDAEGLMFRIQPSAVIAAQIAALGAESQAMPFSQVFDALESGQVDAQQNTWSNIYTQGFYLVQDGITETNHGIIDYLVVTSSDWWQGLDDGLRAELEQIILEVTHERNRFAFELGELARMRVRQDGGVIRRLDDAAREEWVAAFAPVWDQFRDEIGSDLIAAAQAAEGGI</sequence>
<evidence type="ECO:0000256" key="4">
    <source>
        <dbReference type="ARBA" id="ARBA00022729"/>
    </source>
</evidence>
<accession>A0A2R8A8M9</accession>
<feature type="chain" id="PRO_5015334449" evidence="6">
    <location>
        <begin position="26"/>
        <end position="336"/>
    </location>
</feature>
<proteinExistence type="inferred from homology"/>
<comment type="similarity">
    <text evidence="2">Belongs to the bacterial solute-binding protein 7 family.</text>
</comment>
<keyword evidence="5" id="KW-0574">Periplasm</keyword>
<dbReference type="GO" id="GO:0030288">
    <property type="term" value="C:outer membrane-bounded periplasmic space"/>
    <property type="evidence" value="ECO:0007669"/>
    <property type="project" value="InterPro"/>
</dbReference>
<evidence type="ECO:0000256" key="5">
    <source>
        <dbReference type="ARBA" id="ARBA00022764"/>
    </source>
</evidence>
<dbReference type="InterPro" id="IPR018389">
    <property type="entry name" value="DctP_fam"/>
</dbReference>
<dbReference type="NCBIfam" id="NF037995">
    <property type="entry name" value="TRAP_S1"/>
    <property type="match status" value="1"/>
</dbReference>
<evidence type="ECO:0000256" key="3">
    <source>
        <dbReference type="ARBA" id="ARBA00022448"/>
    </source>
</evidence>
<dbReference type="EMBL" id="OMKW01000001">
    <property type="protein sequence ID" value="SPF28410.1"/>
    <property type="molecule type" value="Genomic_DNA"/>
</dbReference>
<gene>
    <name evidence="7" type="primary">dctP_2</name>
    <name evidence="7" type="ORF">POI8812_00709</name>
</gene>
<keyword evidence="3" id="KW-0813">Transport</keyword>
<reference evidence="7 8" key="1">
    <citation type="submission" date="2018-03" db="EMBL/GenBank/DDBJ databases">
        <authorList>
            <person name="Keele B.F."/>
        </authorList>
    </citation>
    <scope>NUCLEOTIDE SEQUENCE [LARGE SCALE GENOMIC DNA]</scope>
    <source>
        <strain evidence="7 8">CeCT 8812</strain>
    </source>
</reference>
<dbReference type="InterPro" id="IPR038404">
    <property type="entry name" value="TRAP_DctP_sf"/>
</dbReference>
<dbReference type="NCBIfam" id="TIGR00787">
    <property type="entry name" value="dctP"/>
    <property type="match status" value="1"/>
</dbReference>
<comment type="subcellular location">
    <subcellularLocation>
        <location evidence="1">Periplasm</location>
    </subcellularLocation>
</comment>
<evidence type="ECO:0000313" key="7">
    <source>
        <dbReference type="EMBL" id="SPF28410.1"/>
    </source>
</evidence>
<evidence type="ECO:0000256" key="1">
    <source>
        <dbReference type="ARBA" id="ARBA00004418"/>
    </source>
</evidence>
<dbReference type="PANTHER" id="PTHR33376">
    <property type="match status" value="1"/>
</dbReference>
<protein>
    <submittedName>
        <fullName evidence="7">C4-dicarboxylate-binding periplasmic protein DctP</fullName>
    </submittedName>
</protein>
<keyword evidence="4 6" id="KW-0732">Signal</keyword>
<dbReference type="GO" id="GO:0015740">
    <property type="term" value="P:C4-dicarboxylate transport"/>
    <property type="evidence" value="ECO:0007669"/>
    <property type="project" value="TreeGrafter"/>
</dbReference>
<evidence type="ECO:0000313" key="8">
    <source>
        <dbReference type="Proteomes" id="UP000244932"/>
    </source>
</evidence>
<dbReference type="Pfam" id="PF03480">
    <property type="entry name" value="DctP"/>
    <property type="match status" value="1"/>
</dbReference>
<keyword evidence="8" id="KW-1185">Reference proteome</keyword>
<dbReference type="Gene3D" id="3.40.190.170">
    <property type="entry name" value="Bacterial extracellular solute-binding protein, family 7"/>
    <property type="match status" value="1"/>
</dbReference>
<dbReference type="InterPro" id="IPR004682">
    <property type="entry name" value="TRAP_DctP"/>
</dbReference>